<dbReference type="Pfam" id="PF01472">
    <property type="entry name" value="PUA"/>
    <property type="match status" value="1"/>
</dbReference>
<dbReference type="InterPro" id="IPR015947">
    <property type="entry name" value="PUA-like_sf"/>
</dbReference>
<evidence type="ECO:0000259" key="6">
    <source>
        <dbReference type="PROSITE" id="PS51686"/>
    </source>
</evidence>
<feature type="binding site" evidence="5">
    <location>
        <begin position="301"/>
        <end position="307"/>
    </location>
    <ligand>
        <name>S-adenosyl-L-methionine</name>
        <dbReference type="ChEBI" id="CHEBI:59789"/>
    </ligand>
</feature>
<dbReference type="PROSITE" id="PS50890">
    <property type="entry name" value="PUA"/>
    <property type="match status" value="1"/>
</dbReference>
<dbReference type="InterPro" id="IPR049560">
    <property type="entry name" value="MeTrfase_RsmB-F_NOP2_cat"/>
</dbReference>
<dbReference type="Gene3D" id="2.30.130.10">
    <property type="entry name" value="PUA domain"/>
    <property type="match status" value="1"/>
</dbReference>
<dbReference type="EMBL" id="JATAAI010000015">
    <property type="protein sequence ID" value="KAK1740831.1"/>
    <property type="molecule type" value="Genomic_DNA"/>
</dbReference>
<comment type="similarity">
    <text evidence="5">Belongs to the class I-like SAM-binding methyltransferase superfamily. RsmB/NOP family.</text>
</comment>
<dbReference type="Proteomes" id="UP001224775">
    <property type="component" value="Unassembled WGS sequence"/>
</dbReference>
<sequence length="526" mass="57890">MSLPPQDDSPQPEILSLDEFNVAIPQDVYDHLSKQYSTLDDDVDGETKHIDRILSCMKRSPVDTCCRVNNIKSSVKEVEAGLEQYFAESQHNNSYAIQQHETLTDLVTIRTTTPTDSDAATLYHSKVPTKKTCNLSNDVPSDESDDLFPNWQIRRKQGWPLTHRCVIVDRFCAEAVLRGADIFVKGILCADAGIAESEEVAVYASLPRSNGTKSNPITRGMLLQNYCDRCVFIGIGISQCKRADYFATSSGTGVVMVSTAGSPQPPMNGVLDGKMILQNLPSVVVAHALNPQPGEVILDMCCAPGGKTTHLASLMNDNGLIIACDKSRKKMISARDFFEANASCIVPLALDSTKGLLELKSGEEWKSPKQIIDSASVANDGLKDVKGFYANSFDCILLDPPCSALGLRPKLQIDTKSAKELIKAADYQQKFIRNAIPLLKVGGRMTYSTCTINTLENEENVKFILKEFPCMRLESLVHLPGLPGLPDKGLTEEECQMVRRFDPTDTTIDTMGFFLAKFQKKFANLS</sequence>
<dbReference type="InterPro" id="IPR023267">
    <property type="entry name" value="RCMT"/>
</dbReference>
<keyword evidence="3 5" id="KW-0949">S-adenosyl-L-methionine</keyword>
<protein>
    <submittedName>
        <fullName evidence="7">tRNA (Cytosine(72)-C(5))-methyltransferase NSUN6</fullName>
        <ecNumber evidence="7">2.1.1.-</ecNumber>
    </submittedName>
</protein>
<dbReference type="Gene3D" id="3.40.50.150">
    <property type="entry name" value="Vaccinia Virus protein VP39"/>
    <property type="match status" value="1"/>
</dbReference>
<keyword evidence="4 5" id="KW-0694">RNA-binding</keyword>
<feature type="active site" description="Nucleophile" evidence="5">
    <location>
        <position position="450"/>
    </location>
</feature>
<dbReference type="InterPro" id="IPR001678">
    <property type="entry name" value="MeTrfase_RsmB-F_NOP2_dom"/>
</dbReference>
<comment type="caution">
    <text evidence="7">The sequence shown here is derived from an EMBL/GenBank/DDBJ whole genome shotgun (WGS) entry which is preliminary data.</text>
</comment>
<dbReference type="InterPro" id="IPR002478">
    <property type="entry name" value="PUA"/>
</dbReference>
<keyword evidence="8" id="KW-1185">Reference proteome</keyword>
<dbReference type="AlphaFoldDB" id="A0AAD9DAY8"/>
<feature type="binding site" evidence="5">
    <location>
        <position position="325"/>
    </location>
    <ligand>
        <name>S-adenosyl-L-methionine</name>
        <dbReference type="ChEBI" id="CHEBI:59789"/>
    </ligand>
</feature>
<dbReference type="PANTHER" id="PTHR22807:SF34">
    <property type="entry name" value="TRNA (CYTOSINE(72)-C(5))-METHYLTRANSFERASE NSUN6"/>
    <property type="match status" value="1"/>
</dbReference>
<keyword evidence="1 5" id="KW-0489">Methyltransferase</keyword>
<dbReference type="InterPro" id="IPR029063">
    <property type="entry name" value="SAM-dependent_MTases_sf"/>
</dbReference>
<proteinExistence type="inferred from homology"/>
<dbReference type="SUPFAM" id="SSF53335">
    <property type="entry name" value="S-adenosyl-L-methionine-dependent methyltransferases"/>
    <property type="match status" value="1"/>
</dbReference>
<dbReference type="EC" id="2.1.1.-" evidence="7"/>
<feature type="binding site" evidence="5">
    <location>
        <position position="399"/>
    </location>
    <ligand>
        <name>S-adenosyl-L-methionine</name>
        <dbReference type="ChEBI" id="CHEBI:59789"/>
    </ligand>
</feature>
<keyword evidence="2 5" id="KW-0808">Transferase</keyword>
<accession>A0AAD9DAY8</accession>
<evidence type="ECO:0000256" key="1">
    <source>
        <dbReference type="ARBA" id="ARBA00022603"/>
    </source>
</evidence>
<dbReference type="PROSITE" id="PS51686">
    <property type="entry name" value="SAM_MT_RSMB_NOP"/>
    <property type="match status" value="1"/>
</dbReference>
<evidence type="ECO:0000313" key="7">
    <source>
        <dbReference type="EMBL" id="KAK1740831.1"/>
    </source>
</evidence>
<evidence type="ECO:0000313" key="8">
    <source>
        <dbReference type="Proteomes" id="UP001224775"/>
    </source>
</evidence>
<organism evidence="7 8">
    <name type="scientific">Skeletonema marinoi</name>
    <dbReference type="NCBI Taxonomy" id="267567"/>
    <lineage>
        <taxon>Eukaryota</taxon>
        <taxon>Sar</taxon>
        <taxon>Stramenopiles</taxon>
        <taxon>Ochrophyta</taxon>
        <taxon>Bacillariophyta</taxon>
        <taxon>Coscinodiscophyceae</taxon>
        <taxon>Thalassiosirophycidae</taxon>
        <taxon>Thalassiosirales</taxon>
        <taxon>Skeletonemataceae</taxon>
        <taxon>Skeletonema</taxon>
        <taxon>Skeletonema marinoi-dohrnii complex</taxon>
    </lineage>
</organism>
<dbReference type="GO" id="GO:0001510">
    <property type="term" value="P:RNA methylation"/>
    <property type="evidence" value="ECO:0007669"/>
    <property type="project" value="InterPro"/>
</dbReference>
<dbReference type="SUPFAM" id="SSF88697">
    <property type="entry name" value="PUA domain-like"/>
    <property type="match status" value="1"/>
</dbReference>
<feature type="binding site" evidence="5">
    <location>
        <position position="351"/>
    </location>
    <ligand>
        <name>S-adenosyl-L-methionine</name>
        <dbReference type="ChEBI" id="CHEBI:59789"/>
    </ligand>
</feature>
<dbReference type="InterPro" id="IPR036974">
    <property type="entry name" value="PUA_sf"/>
</dbReference>
<reference evidence="7" key="1">
    <citation type="submission" date="2023-06" db="EMBL/GenBank/DDBJ databases">
        <title>Survivors Of The Sea: Transcriptome response of Skeletonema marinoi to long-term dormancy.</title>
        <authorList>
            <person name="Pinder M.I.M."/>
            <person name="Kourtchenko O."/>
            <person name="Robertson E.K."/>
            <person name="Larsson T."/>
            <person name="Maumus F."/>
            <person name="Osuna-Cruz C.M."/>
            <person name="Vancaester E."/>
            <person name="Stenow R."/>
            <person name="Vandepoele K."/>
            <person name="Ploug H."/>
            <person name="Bruchert V."/>
            <person name="Godhe A."/>
            <person name="Topel M."/>
        </authorList>
    </citation>
    <scope>NUCLEOTIDE SEQUENCE</scope>
    <source>
        <strain evidence="7">R05AC</strain>
    </source>
</reference>
<gene>
    <name evidence="7" type="ORF">QTG54_008926</name>
</gene>
<evidence type="ECO:0000256" key="2">
    <source>
        <dbReference type="ARBA" id="ARBA00022679"/>
    </source>
</evidence>
<dbReference type="PRINTS" id="PR02008">
    <property type="entry name" value="RCMTFAMILY"/>
</dbReference>
<dbReference type="Pfam" id="PF01189">
    <property type="entry name" value="Methyltr_RsmB-F"/>
    <property type="match status" value="2"/>
</dbReference>
<evidence type="ECO:0000256" key="3">
    <source>
        <dbReference type="ARBA" id="ARBA00022691"/>
    </source>
</evidence>
<dbReference type="GO" id="GO:0003723">
    <property type="term" value="F:RNA binding"/>
    <property type="evidence" value="ECO:0007669"/>
    <property type="project" value="UniProtKB-UniRule"/>
</dbReference>
<evidence type="ECO:0000256" key="5">
    <source>
        <dbReference type="PROSITE-ProRule" id="PRU01023"/>
    </source>
</evidence>
<dbReference type="PANTHER" id="PTHR22807">
    <property type="entry name" value="NOP2 YEAST -RELATED NOL1/NOP2/FMU SUN DOMAIN-CONTAINING"/>
    <property type="match status" value="1"/>
</dbReference>
<evidence type="ECO:0000256" key="4">
    <source>
        <dbReference type="ARBA" id="ARBA00022884"/>
    </source>
</evidence>
<dbReference type="GO" id="GO:0008173">
    <property type="term" value="F:RNA methyltransferase activity"/>
    <property type="evidence" value="ECO:0007669"/>
    <property type="project" value="InterPro"/>
</dbReference>
<name>A0AAD9DAY8_9STRA</name>
<feature type="domain" description="SAM-dependent MTase RsmB/NOP-type" evidence="6">
    <location>
        <begin position="198"/>
        <end position="521"/>
    </location>
</feature>